<dbReference type="EMBL" id="CP029543">
    <property type="protein sequence ID" value="AWV48213.1"/>
    <property type="molecule type" value="Genomic_DNA"/>
</dbReference>
<dbReference type="RefSeq" id="WP_049769801.1">
    <property type="nucleotide sequence ID" value="NZ_CP029543.1"/>
</dbReference>
<accession>A0AAD0KUJ6</accession>
<evidence type="ECO:0000313" key="4">
    <source>
        <dbReference type="EMBL" id="AWV48213.1"/>
    </source>
</evidence>
<sequence length="83" mass="9283">MPFIGVFATNTLKQLPADMAAAGESRFHLRLAQLAGNALPAWRDVVAVEHVKQRIVEAISDGDDSLARYRIHRHLYAAASWWL</sequence>
<reference evidence="4 5" key="1">
    <citation type="submission" date="2018-05" db="EMBL/GenBank/DDBJ databases">
        <title>Evolution of small genomes with special reference to Mycobacterium leprae.</title>
        <authorList>
            <person name="Mohanty P.S."/>
            <person name="Bansal A.K."/>
            <person name="Gupta U.D."/>
            <person name="Naaz F."/>
            <person name="Dwivedi V.D."/>
            <person name="Singh H."/>
            <person name="Gupta G."/>
            <person name="Sharma S."/>
            <person name="Arora M."/>
        </authorList>
    </citation>
    <scope>NUCLEOTIDE SEQUENCE [LARGE SCALE GENOMIC DNA]</scope>
    <source>
        <strain evidence="4 5">MRHRU-235-G</strain>
    </source>
</reference>
<dbReference type="InterPro" id="IPR008920">
    <property type="entry name" value="TF_FadR/GntR_C"/>
</dbReference>
<evidence type="ECO:0000256" key="1">
    <source>
        <dbReference type="ARBA" id="ARBA00023015"/>
    </source>
</evidence>
<dbReference type="Proteomes" id="UP000249682">
    <property type="component" value="Chromosome"/>
</dbReference>
<name>A0AAD0KUJ6_MYCLR</name>
<keyword evidence="3" id="KW-0804">Transcription</keyword>
<organism evidence="4 5">
    <name type="scientific">Mycobacterium leprae</name>
    <dbReference type="NCBI Taxonomy" id="1769"/>
    <lineage>
        <taxon>Bacteria</taxon>
        <taxon>Bacillati</taxon>
        <taxon>Actinomycetota</taxon>
        <taxon>Actinomycetes</taxon>
        <taxon>Mycobacteriales</taxon>
        <taxon>Mycobacteriaceae</taxon>
        <taxon>Mycobacterium</taxon>
    </lineage>
</organism>
<proteinExistence type="predicted"/>
<keyword evidence="2" id="KW-0238">DNA-binding</keyword>
<evidence type="ECO:0000256" key="3">
    <source>
        <dbReference type="ARBA" id="ARBA00023163"/>
    </source>
</evidence>
<dbReference type="AlphaFoldDB" id="A0AAD0KUJ6"/>
<dbReference type="GO" id="GO:0003677">
    <property type="term" value="F:DNA binding"/>
    <property type="evidence" value="ECO:0007669"/>
    <property type="project" value="UniProtKB-KW"/>
</dbReference>
<evidence type="ECO:0000313" key="5">
    <source>
        <dbReference type="Proteomes" id="UP000249682"/>
    </source>
</evidence>
<dbReference type="SUPFAM" id="SSF48008">
    <property type="entry name" value="GntR ligand-binding domain-like"/>
    <property type="match status" value="1"/>
</dbReference>
<gene>
    <name evidence="4" type="ORF">DIJ64_09575</name>
</gene>
<keyword evidence="1" id="KW-0805">Transcription regulation</keyword>
<evidence type="ECO:0000256" key="2">
    <source>
        <dbReference type="ARBA" id="ARBA00023125"/>
    </source>
</evidence>
<protein>
    <submittedName>
        <fullName evidence="4">Uncharacterized protein</fullName>
    </submittedName>
</protein>